<comment type="caution">
    <text evidence="3">The sequence shown here is derived from an EMBL/GenBank/DDBJ whole genome shotgun (WGS) entry which is preliminary data.</text>
</comment>
<sequence>MDIVLLLMAVVAVAQAAPVATTIASANKDDPDGILASVSGMMDSDMIAGTSTEQVPTSGTKCSVGCGVGIGIGCLAGLVLLVFIFIMARRHKRRLHNLWLHRRWQARQKDLPDKPVPAPPPPTKT</sequence>
<dbReference type="AlphaFoldDB" id="A0A9W8G435"/>
<organism evidence="3 4">
    <name type="scientific">Coemansia spiralis</name>
    <dbReference type="NCBI Taxonomy" id="417178"/>
    <lineage>
        <taxon>Eukaryota</taxon>
        <taxon>Fungi</taxon>
        <taxon>Fungi incertae sedis</taxon>
        <taxon>Zoopagomycota</taxon>
        <taxon>Kickxellomycotina</taxon>
        <taxon>Kickxellomycetes</taxon>
        <taxon>Kickxellales</taxon>
        <taxon>Kickxellaceae</taxon>
        <taxon>Coemansia</taxon>
    </lineage>
</organism>
<dbReference type="EMBL" id="JANBTW010000091">
    <property type="protein sequence ID" value="KAJ2671944.1"/>
    <property type="molecule type" value="Genomic_DNA"/>
</dbReference>
<dbReference type="Proteomes" id="UP001151518">
    <property type="component" value="Unassembled WGS sequence"/>
</dbReference>
<protein>
    <recommendedName>
        <fullName evidence="5">Transmembrane protein</fullName>
    </recommendedName>
</protein>
<accession>A0A9W8G435</accession>
<keyword evidence="1" id="KW-0812">Transmembrane</keyword>
<gene>
    <name evidence="3" type="ORF">GGI25_005287</name>
</gene>
<proteinExistence type="predicted"/>
<evidence type="ECO:0008006" key="5">
    <source>
        <dbReference type="Google" id="ProtNLM"/>
    </source>
</evidence>
<keyword evidence="1" id="KW-1133">Transmembrane helix</keyword>
<evidence type="ECO:0000256" key="1">
    <source>
        <dbReference type="SAM" id="Phobius"/>
    </source>
</evidence>
<feature type="transmembrane region" description="Helical" evidence="1">
    <location>
        <begin position="68"/>
        <end position="88"/>
    </location>
</feature>
<keyword evidence="2" id="KW-0732">Signal</keyword>
<evidence type="ECO:0000313" key="4">
    <source>
        <dbReference type="Proteomes" id="UP001151518"/>
    </source>
</evidence>
<evidence type="ECO:0000256" key="2">
    <source>
        <dbReference type="SAM" id="SignalP"/>
    </source>
</evidence>
<evidence type="ECO:0000313" key="3">
    <source>
        <dbReference type="EMBL" id="KAJ2671944.1"/>
    </source>
</evidence>
<name>A0A9W8G435_9FUNG</name>
<dbReference type="OrthoDB" id="5584746at2759"/>
<feature type="signal peptide" evidence="2">
    <location>
        <begin position="1"/>
        <end position="16"/>
    </location>
</feature>
<reference evidence="3" key="1">
    <citation type="submission" date="2022-07" db="EMBL/GenBank/DDBJ databases">
        <title>Phylogenomic reconstructions and comparative analyses of Kickxellomycotina fungi.</title>
        <authorList>
            <person name="Reynolds N.K."/>
            <person name="Stajich J.E."/>
            <person name="Barry K."/>
            <person name="Grigoriev I.V."/>
            <person name="Crous P."/>
            <person name="Smith M.E."/>
        </authorList>
    </citation>
    <scope>NUCLEOTIDE SEQUENCE</scope>
    <source>
        <strain evidence="3">NRRL 3115</strain>
    </source>
</reference>
<keyword evidence="1" id="KW-0472">Membrane</keyword>
<feature type="chain" id="PRO_5040790829" description="Transmembrane protein" evidence="2">
    <location>
        <begin position="17"/>
        <end position="125"/>
    </location>
</feature>